<dbReference type="AlphaFoldDB" id="A0AAV4TAW5"/>
<dbReference type="Proteomes" id="UP001054837">
    <property type="component" value="Unassembled WGS sequence"/>
</dbReference>
<comment type="caution">
    <text evidence="1">The sequence shown here is derived from an EMBL/GenBank/DDBJ whole genome shotgun (WGS) entry which is preliminary data.</text>
</comment>
<protein>
    <submittedName>
        <fullName evidence="1">Uncharacterized protein</fullName>
    </submittedName>
</protein>
<reference evidence="1 2" key="1">
    <citation type="submission" date="2021-06" db="EMBL/GenBank/DDBJ databases">
        <title>Caerostris darwini draft genome.</title>
        <authorList>
            <person name="Kono N."/>
            <person name="Arakawa K."/>
        </authorList>
    </citation>
    <scope>NUCLEOTIDE SEQUENCE [LARGE SCALE GENOMIC DNA]</scope>
</reference>
<name>A0AAV4TAW5_9ARAC</name>
<accession>A0AAV4TAW5</accession>
<organism evidence="1 2">
    <name type="scientific">Caerostris darwini</name>
    <dbReference type="NCBI Taxonomy" id="1538125"/>
    <lineage>
        <taxon>Eukaryota</taxon>
        <taxon>Metazoa</taxon>
        <taxon>Ecdysozoa</taxon>
        <taxon>Arthropoda</taxon>
        <taxon>Chelicerata</taxon>
        <taxon>Arachnida</taxon>
        <taxon>Araneae</taxon>
        <taxon>Araneomorphae</taxon>
        <taxon>Entelegynae</taxon>
        <taxon>Araneoidea</taxon>
        <taxon>Araneidae</taxon>
        <taxon>Caerostris</taxon>
    </lineage>
</organism>
<evidence type="ECO:0000313" key="1">
    <source>
        <dbReference type="EMBL" id="GIY42491.1"/>
    </source>
</evidence>
<sequence length="194" mass="22917">MQYRDDRQSGFTQLSLMEECDCPGKCNNENHFAEFSSLRQDPRESRNRSNLQNELIYKNLNLKQALIPNRTPITNNKYKTKENYTSDQINKKNFQSNNYQTPTNSPNFLNETKLHYEDFESIKNTSYPIQKERQIQADMSEFVYTTPTSSSKEKFISPFLTSTPKKIIHYDYTRAKGHSVSKMPKLQERQMLKM</sequence>
<gene>
    <name evidence="1" type="ORF">CDAR_185831</name>
</gene>
<dbReference type="EMBL" id="BPLQ01009204">
    <property type="protein sequence ID" value="GIY42491.1"/>
    <property type="molecule type" value="Genomic_DNA"/>
</dbReference>
<proteinExistence type="predicted"/>
<evidence type="ECO:0000313" key="2">
    <source>
        <dbReference type="Proteomes" id="UP001054837"/>
    </source>
</evidence>
<keyword evidence="2" id="KW-1185">Reference proteome</keyword>